<dbReference type="InterPro" id="IPR041073">
    <property type="entry name" value="MobL"/>
</dbReference>
<dbReference type="RefSeq" id="WP_020834240.1">
    <property type="nucleotide sequence ID" value="NC_021846.1"/>
</dbReference>
<dbReference type="OrthoDB" id="391777at2"/>
<evidence type="ECO:0000313" key="1">
    <source>
        <dbReference type="EMBL" id="AGR41101.1"/>
    </source>
</evidence>
<keyword evidence="2" id="KW-1185">Reference proteome</keyword>
<name>S5LWT7_9MOLU</name>
<dbReference type="PATRIC" id="fig|1276220.3.peg.461"/>
<dbReference type="KEGG" id="stai:STAIW_v1c04550"/>
<dbReference type="HOGENOM" id="CLU_540685_0_0_14"/>
<dbReference type="AlphaFoldDB" id="S5LWT7"/>
<dbReference type="STRING" id="1276220.STAIW_v1c04550"/>
<evidence type="ECO:0000313" key="2">
    <source>
        <dbReference type="Proteomes" id="UP000014984"/>
    </source>
</evidence>
<dbReference type="EMBL" id="CP005074">
    <property type="protein sequence ID" value="AGR41101.1"/>
    <property type="molecule type" value="Genomic_DNA"/>
</dbReference>
<reference evidence="1 2" key="1">
    <citation type="journal article" date="2013" name="Genome Biol. Evol.">
        <title>Comparison of metabolic capacities and inference of gene content evolution in mosquito-associated Spiroplasma diminutum and S. taiwanense.</title>
        <authorList>
            <person name="Lo W.S."/>
            <person name="Ku C."/>
            <person name="Chen L.L."/>
            <person name="Chang T.H."/>
            <person name="Kuo C.H."/>
        </authorList>
    </citation>
    <scope>NUCLEOTIDE SEQUENCE [LARGE SCALE GENOMIC DNA]</scope>
    <source>
        <strain evidence="1">CT-1</strain>
    </source>
</reference>
<protein>
    <submittedName>
        <fullName evidence="1">Uncharacterized protein</fullName>
    </submittedName>
</protein>
<organism evidence="1 2">
    <name type="scientific">Spiroplasma taiwanense CT-1</name>
    <dbReference type="NCBI Taxonomy" id="1276220"/>
    <lineage>
        <taxon>Bacteria</taxon>
        <taxon>Bacillati</taxon>
        <taxon>Mycoplasmatota</taxon>
        <taxon>Mollicutes</taxon>
        <taxon>Entomoplasmatales</taxon>
        <taxon>Spiroplasmataceae</taxon>
        <taxon>Spiroplasma</taxon>
    </lineage>
</organism>
<dbReference type="eggNOG" id="ENOG5033Z4R">
    <property type="taxonomic scope" value="Bacteria"/>
</dbReference>
<proteinExistence type="predicted"/>
<gene>
    <name evidence="1" type="ORF">STAIW_v1c04550</name>
</gene>
<dbReference type="Proteomes" id="UP000014984">
    <property type="component" value="Chromosome"/>
</dbReference>
<dbReference type="Pfam" id="PF18555">
    <property type="entry name" value="MobL"/>
    <property type="match status" value="1"/>
</dbReference>
<sequence length="504" mass="60175">MIKDAPGVIFKVLKYNKSTNSNQSKKSRDHYYKNGSYLDYILRPDAIFNLDLTDEEVTKLYNLRNGNNSQKNEYRKILKGINSKFKSTGLYGKNGIMNEDQVKDLRKNMKKLDDNQIIWDTIISFSEKFIKNNSLYTPEKIEKALSKEIPKFLKNNGMNPEKMEWFYTMHTNTDNNHIHLGFYEKEPTDFDWIRDKDKNQVLNKYGKPIGKRIYKRTGVLKSKAEFRAGIDLEIQKEFINSQKFNKDKSHLRTQFKESWFEIDKIDNKISWNECKQIYVDINKSKVELLDKIEMFSYSLKEKLLLNFETFKDIPIKKIGYGSKFLTETDREMIDEITKDFINSDLNLKNTYDSFINENNERADKISKIYAMYEFDELKIEEQPISLTTEDLLKNEKDWNLNDPIDKLKFQRLKFRNQHIKSKNIDGYYQGVLPEFGQKLLRKIINKWKADEWKPKPWLEFNPSGYKRNKKYFSSLLYLPKNLFKLIQKEKQKAIKTANRIEHDI</sequence>
<accession>S5LWT7</accession>